<sequence>MTSIACCPKVTWVEGGTERHRVTQGPDAPARGQRAPIILAKESNKWEVVRASAEYRESGTKASRLWPGLNGFKGTYIIPTGRTKYIIYGWAAHGHTKNERKVKEKQ</sequence>
<dbReference type="EMBL" id="DS028097">
    <property type="protein sequence ID" value="KMP08008.1"/>
    <property type="molecule type" value="Genomic_DNA"/>
</dbReference>
<accession>A0A0J6YM81</accession>
<evidence type="ECO:0000313" key="1">
    <source>
        <dbReference type="EMBL" id="KMP08008.1"/>
    </source>
</evidence>
<dbReference type="Proteomes" id="UP000054565">
    <property type="component" value="Unassembled WGS sequence"/>
</dbReference>
<proteinExistence type="predicted"/>
<gene>
    <name evidence="1" type="ORF">CIRG_07689</name>
</gene>
<organism evidence="1 2">
    <name type="scientific">Coccidioides immitis RMSCC 2394</name>
    <dbReference type="NCBI Taxonomy" id="404692"/>
    <lineage>
        <taxon>Eukaryota</taxon>
        <taxon>Fungi</taxon>
        <taxon>Dikarya</taxon>
        <taxon>Ascomycota</taxon>
        <taxon>Pezizomycotina</taxon>
        <taxon>Eurotiomycetes</taxon>
        <taxon>Eurotiomycetidae</taxon>
        <taxon>Onygenales</taxon>
        <taxon>Onygenaceae</taxon>
        <taxon>Coccidioides</taxon>
    </lineage>
</organism>
<name>A0A0J6YM81_COCIT</name>
<reference evidence="2" key="1">
    <citation type="journal article" date="2010" name="Genome Res.">
        <title>Population genomic sequencing of Coccidioides fungi reveals recent hybridization and transposon control.</title>
        <authorList>
            <person name="Neafsey D.E."/>
            <person name="Barker B.M."/>
            <person name="Sharpton T.J."/>
            <person name="Stajich J.E."/>
            <person name="Park D.J."/>
            <person name="Whiston E."/>
            <person name="Hung C.-Y."/>
            <person name="McMahan C."/>
            <person name="White J."/>
            <person name="Sykes S."/>
            <person name="Heiman D."/>
            <person name="Young S."/>
            <person name="Zeng Q."/>
            <person name="Abouelleil A."/>
            <person name="Aftuck L."/>
            <person name="Bessette D."/>
            <person name="Brown A."/>
            <person name="FitzGerald M."/>
            <person name="Lui A."/>
            <person name="Macdonald J.P."/>
            <person name="Priest M."/>
            <person name="Orbach M.J."/>
            <person name="Galgiani J.N."/>
            <person name="Kirkland T.N."/>
            <person name="Cole G.T."/>
            <person name="Birren B.W."/>
            <person name="Henn M.R."/>
            <person name="Taylor J.W."/>
            <person name="Rounsley S.D."/>
        </authorList>
    </citation>
    <scope>NUCLEOTIDE SEQUENCE [LARGE SCALE GENOMIC DNA]</scope>
    <source>
        <strain evidence="2">RMSCC 2394</strain>
    </source>
</reference>
<protein>
    <submittedName>
        <fullName evidence="1">Uncharacterized protein</fullName>
    </submittedName>
</protein>
<dbReference type="AlphaFoldDB" id="A0A0J6YM81"/>
<evidence type="ECO:0000313" key="2">
    <source>
        <dbReference type="Proteomes" id="UP000054565"/>
    </source>
</evidence>